<dbReference type="Gene3D" id="2.40.30.170">
    <property type="match status" value="1"/>
</dbReference>
<evidence type="ECO:0000256" key="2">
    <source>
        <dbReference type="ARBA" id="ARBA00009477"/>
    </source>
</evidence>
<feature type="domain" description="Multidrug resistance protein MdtA-like barrel-sandwich hybrid" evidence="4">
    <location>
        <begin position="69"/>
        <end position="211"/>
    </location>
</feature>
<dbReference type="EMBL" id="JQ256788">
    <property type="protein sequence ID" value="AFI78671.1"/>
    <property type="molecule type" value="Genomic_DNA"/>
</dbReference>
<dbReference type="GO" id="GO:0005886">
    <property type="term" value="C:plasma membrane"/>
    <property type="evidence" value="ECO:0007669"/>
    <property type="project" value="TreeGrafter"/>
</dbReference>
<evidence type="ECO:0000259" key="5">
    <source>
        <dbReference type="Pfam" id="PF25967"/>
    </source>
</evidence>
<dbReference type="InterPro" id="IPR006143">
    <property type="entry name" value="RND_pump_MFP"/>
</dbReference>
<dbReference type="SUPFAM" id="SSF111369">
    <property type="entry name" value="HlyD-like secretion proteins"/>
    <property type="match status" value="1"/>
</dbReference>
<dbReference type="Gene3D" id="1.10.287.470">
    <property type="entry name" value="Helix hairpin bin"/>
    <property type="match status" value="1"/>
</dbReference>
<comment type="similarity">
    <text evidence="2">Belongs to the membrane fusion protein (MFP) (TC 8.A.1) family.</text>
</comment>
<comment type="subcellular location">
    <subcellularLocation>
        <location evidence="1">Cell envelope</location>
    </subcellularLocation>
</comment>
<gene>
    <name evidence="6" type="ORF">ws085G8_0001</name>
</gene>
<proteinExistence type="inferred from homology"/>
<dbReference type="Pfam" id="PF25917">
    <property type="entry name" value="BSH_RND"/>
    <property type="match status" value="1"/>
</dbReference>
<evidence type="ECO:0000313" key="6">
    <source>
        <dbReference type="EMBL" id="AFI78671.1"/>
    </source>
</evidence>
<feature type="domain" description="Multidrug resistance protein MdtA-like C-terminal permuted SH3" evidence="5">
    <location>
        <begin position="326"/>
        <end position="371"/>
    </location>
</feature>
<reference evidence="6" key="1">
    <citation type="journal article" date="2012" name="ISME J.">
        <title>Roseobacter clade bacteria are abundant in coastal sediments and encode a novel combination of sulfur oxidation genes.</title>
        <authorList>
            <person name="Lenk S."/>
            <person name="Moraru C."/>
            <person name="Hahnke S."/>
            <person name="Arnds J."/>
            <person name="Richter M."/>
            <person name="Kube M."/>
            <person name="Reinhardt R."/>
            <person name="Brinkhoff T."/>
            <person name="Harder J."/>
            <person name="Amann R."/>
            <person name="Mussmann M."/>
        </authorList>
    </citation>
    <scope>NUCLEOTIDE SEQUENCE</scope>
</reference>
<dbReference type="Pfam" id="PF25967">
    <property type="entry name" value="RND-MFP_C"/>
    <property type="match status" value="1"/>
</dbReference>
<dbReference type="PANTHER" id="PTHR30158:SF23">
    <property type="entry name" value="MULTIDRUG RESISTANCE PROTEIN MEXA"/>
    <property type="match status" value="1"/>
</dbReference>
<dbReference type="AlphaFoldDB" id="I1X596"/>
<accession>I1X596</accession>
<dbReference type="NCBIfam" id="TIGR01730">
    <property type="entry name" value="RND_mfp"/>
    <property type="match status" value="1"/>
</dbReference>
<dbReference type="Gene3D" id="2.40.420.20">
    <property type="match status" value="1"/>
</dbReference>
<evidence type="ECO:0000256" key="1">
    <source>
        <dbReference type="ARBA" id="ARBA00004196"/>
    </source>
</evidence>
<protein>
    <submittedName>
        <fullName evidence="6">RND family efflux transporter MFP subunit</fullName>
    </submittedName>
</protein>
<dbReference type="InterPro" id="IPR058627">
    <property type="entry name" value="MdtA-like_C"/>
</dbReference>
<dbReference type="Gene3D" id="2.40.50.100">
    <property type="match status" value="1"/>
</dbReference>
<dbReference type="InterPro" id="IPR058625">
    <property type="entry name" value="MdtA-like_BSH"/>
</dbReference>
<evidence type="ECO:0000256" key="3">
    <source>
        <dbReference type="SAM" id="Coils"/>
    </source>
</evidence>
<organism evidence="6">
    <name type="scientific">uncultured bacterium ws085G8</name>
    <dbReference type="NCBI Taxonomy" id="1131825"/>
    <lineage>
        <taxon>Bacteria</taxon>
        <taxon>environmental samples</taxon>
    </lineage>
</organism>
<dbReference type="GO" id="GO:0022857">
    <property type="term" value="F:transmembrane transporter activity"/>
    <property type="evidence" value="ECO:0007669"/>
    <property type="project" value="InterPro"/>
</dbReference>
<evidence type="ECO:0000259" key="4">
    <source>
        <dbReference type="Pfam" id="PF25917"/>
    </source>
</evidence>
<name>I1X596_9BACT</name>
<dbReference type="GO" id="GO:0046677">
    <property type="term" value="P:response to antibiotic"/>
    <property type="evidence" value="ECO:0007669"/>
    <property type="project" value="TreeGrafter"/>
</dbReference>
<sequence length="389" mass="42114">MKKFLKIISPILVLVVSIGIVQALGAAKPEPEKKEEAQRLISLYVDEVKSDTVTISVQTQGEVRPKTEIDLIPQVSGRIVGISESFAEGAEFGPGETLIKIDDTNYKLAVVRAQARVAEAEVAVQRELANAKIKKEHWLDKRNAGEPTPYALNKPQVMEAEAKLLAAESDLKEARLNVARTEINVPFLGRVRAKSVGIGQYVTAGQSLGRVFSTDTVEIRLPLTDSQLAELNLPMGFMADAFNAPVVQFSAQVGNTEHTWGGRIVRTHASVDQQTRLIYAVAEVEDPYGQGADSGIPLAVGMFVHADIAGVNSQSAMVLPRLALRNANKVYVINDQNRLEIRTVEVLSTSEETVLVSNGLAVGDKVVTSTIPAAVDGMEVRAITREQNT</sequence>
<keyword evidence="3" id="KW-0175">Coiled coil</keyword>
<feature type="coiled-coil region" evidence="3">
    <location>
        <begin position="157"/>
        <end position="184"/>
    </location>
</feature>
<dbReference type="PANTHER" id="PTHR30158">
    <property type="entry name" value="ACRA/E-RELATED COMPONENT OF DRUG EFFLUX TRANSPORTER"/>
    <property type="match status" value="1"/>
</dbReference>